<evidence type="ECO:0000313" key="2">
    <source>
        <dbReference type="Proteomes" id="UP000195273"/>
    </source>
</evidence>
<protein>
    <submittedName>
        <fullName evidence="1">Integrase</fullName>
    </submittedName>
</protein>
<dbReference type="Proteomes" id="UP000195273">
    <property type="component" value="Chromosome"/>
</dbReference>
<sequence length="105" mass="12074">MPRVQLPAVTPNRRAWNRGRLVGQKRSLLPKQVWAIRARLELAGNLHDLALFNVAIDSKLRCCDLVSLKVIDLLRDVRIRERASVVQSETNKPVQFELAENTHKR</sequence>
<proteinExistence type="predicted"/>
<keyword evidence="2" id="KW-1185">Reference proteome</keyword>
<organism evidence="1 2">
    <name type="scientific">Yoonia vestfoldensis</name>
    <dbReference type="NCBI Taxonomy" id="245188"/>
    <lineage>
        <taxon>Bacteria</taxon>
        <taxon>Pseudomonadati</taxon>
        <taxon>Pseudomonadota</taxon>
        <taxon>Alphaproteobacteria</taxon>
        <taxon>Rhodobacterales</taxon>
        <taxon>Paracoccaceae</taxon>
        <taxon>Yoonia</taxon>
    </lineage>
</organism>
<reference evidence="1 2" key="1">
    <citation type="submission" date="2017-05" db="EMBL/GenBank/DDBJ databases">
        <title>Genome Sequence of Loktanella vestfoldensis Strain SMR4r Isolated from a Culture of the Diatom Skeletonema marinoi.</title>
        <authorList>
            <person name="Topel M."/>
            <person name="Pinder M.I.M."/>
            <person name="Johansson O.N."/>
            <person name="Kourtchenko O."/>
            <person name="Godhe A."/>
            <person name="Clarke A.K."/>
        </authorList>
    </citation>
    <scope>NUCLEOTIDE SEQUENCE [LARGE SCALE GENOMIC DNA]</scope>
    <source>
        <strain evidence="1 2">SMR4r</strain>
    </source>
</reference>
<dbReference type="SUPFAM" id="SSF56349">
    <property type="entry name" value="DNA breaking-rejoining enzymes"/>
    <property type="match status" value="1"/>
</dbReference>
<dbReference type="AlphaFoldDB" id="A0A1Y0E725"/>
<dbReference type="KEGG" id="lvs:LOKVESSMR4R_00065"/>
<accession>A0A1Y0E725</accession>
<name>A0A1Y0E725_9RHOB</name>
<dbReference type="EMBL" id="CP021431">
    <property type="protein sequence ID" value="ART99413.1"/>
    <property type="molecule type" value="Genomic_DNA"/>
</dbReference>
<evidence type="ECO:0000313" key="1">
    <source>
        <dbReference type="EMBL" id="ART99413.1"/>
    </source>
</evidence>
<dbReference type="GO" id="GO:0003677">
    <property type="term" value="F:DNA binding"/>
    <property type="evidence" value="ECO:0007669"/>
    <property type="project" value="InterPro"/>
</dbReference>
<dbReference type="InterPro" id="IPR011010">
    <property type="entry name" value="DNA_brk_join_enz"/>
</dbReference>
<gene>
    <name evidence="1" type="ORF">LOKVESSMR4R_00065</name>
</gene>